<organism evidence="1 2">
    <name type="scientific">Ligilactobacillus salivarius</name>
    <dbReference type="NCBI Taxonomy" id="1624"/>
    <lineage>
        <taxon>Bacteria</taxon>
        <taxon>Bacillati</taxon>
        <taxon>Bacillota</taxon>
        <taxon>Bacilli</taxon>
        <taxon>Lactobacillales</taxon>
        <taxon>Lactobacillaceae</taxon>
        <taxon>Ligilactobacillus</taxon>
    </lineage>
</organism>
<reference evidence="1 2" key="1">
    <citation type="submission" date="2019-11" db="EMBL/GenBank/DDBJ databases">
        <title>Draft Genome Sequence of Plant Growth-Promoting Rhizosphere-Associated Bacteria.</title>
        <authorList>
            <person name="Vasilyev I.Y."/>
            <person name="Radchenko V."/>
            <person name="Ilnitskaya E.V."/>
        </authorList>
    </citation>
    <scope>NUCLEOTIDE SEQUENCE [LARGE SCALE GENOMIC DNA]</scope>
    <source>
        <strain evidence="1 2">VRA_1sq_f</strain>
    </source>
</reference>
<name>A0A6A8LSL1_9LACO</name>
<gene>
    <name evidence="1" type="ORF">GKC34_11970</name>
</gene>
<dbReference type="EMBL" id="WKKZ01000930">
    <property type="protein sequence ID" value="MSE06446.1"/>
    <property type="molecule type" value="Genomic_DNA"/>
</dbReference>
<accession>A0A6A8LSL1</accession>
<dbReference type="Proteomes" id="UP000437575">
    <property type="component" value="Unassembled WGS sequence"/>
</dbReference>
<dbReference type="AlphaFoldDB" id="A0A6A8LSL1"/>
<proteinExistence type="predicted"/>
<protein>
    <submittedName>
        <fullName evidence="1">CvpA family protein</fullName>
    </submittedName>
</protein>
<evidence type="ECO:0000313" key="1">
    <source>
        <dbReference type="EMBL" id="MSE06446.1"/>
    </source>
</evidence>
<evidence type="ECO:0000313" key="2">
    <source>
        <dbReference type="Proteomes" id="UP000437575"/>
    </source>
</evidence>
<comment type="caution">
    <text evidence="1">The sequence shown here is derived from an EMBL/GenBank/DDBJ whole genome shotgun (WGS) entry which is preliminary data.</text>
</comment>
<sequence length="52" mass="6004">LTTIMMYVVIFFGLILLSNWPSQKVKQTVEESRVAVYILDNTPNVMNRIVSM</sequence>
<feature type="non-terminal residue" evidence="1">
    <location>
        <position position="1"/>
    </location>
</feature>